<dbReference type="Proteomes" id="UP001151760">
    <property type="component" value="Unassembled WGS sequence"/>
</dbReference>
<gene>
    <name evidence="1" type="ORF">Tco_0910220</name>
</gene>
<accession>A0ABQ5CSD9</accession>
<proteinExistence type="predicted"/>
<sequence>MIFLPLLQDILIRASRLKKVMADKGKKSSMETFVPNDKADYYSGITNNDKLIVVVFQISLLGGARRWFDRTKESITCWVDLTARFFGKYYPPSRIEGNNTSMIKWDPANLRFEEWLATKFVNYKRMDIFTKGALWDYWKMGGDEIEVSDDESSDLEEYWSDKEETAEIFKIEIDEKMEEPLDLLPRDEWEYKNETHEEGHELCGIETREVPVYQIKRYKMIKYSFNDEEEYVAVKEDEYDDLTITSQEACRAYREIFRMTDEGCMVTRTE</sequence>
<reference evidence="1" key="2">
    <citation type="submission" date="2022-01" db="EMBL/GenBank/DDBJ databases">
        <authorList>
            <person name="Yamashiro T."/>
            <person name="Shiraishi A."/>
            <person name="Satake H."/>
            <person name="Nakayama K."/>
        </authorList>
    </citation>
    <scope>NUCLEOTIDE SEQUENCE</scope>
</reference>
<evidence type="ECO:0000313" key="2">
    <source>
        <dbReference type="Proteomes" id="UP001151760"/>
    </source>
</evidence>
<reference evidence="1" key="1">
    <citation type="journal article" date="2022" name="Int. J. Mol. Sci.">
        <title>Draft Genome of Tanacetum Coccineum: Genomic Comparison of Closely Related Tanacetum-Family Plants.</title>
        <authorList>
            <person name="Yamashiro T."/>
            <person name="Shiraishi A."/>
            <person name="Nakayama K."/>
            <person name="Satake H."/>
        </authorList>
    </citation>
    <scope>NUCLEOTIDE SEQUENCE</scope>
</reference>
<dbReference type="EMBL" id="BQNB010014584">
    <property type="protein sequence ID" value="GJT29945.1"/>
    <property type="molecule type" value="Genomic_DNA"/>
</dbReference>
<name>A0ABQ5CSD9_9ASTR</name>
<organism evidence="1 2">
    <name type="scientific">Tanacetum coccineum</name>
    <dbReference type="NCBI Taxonomy" id="301880"/>
    <lineage>
        <taxon>Eukaryota</taxon>
        <taxon>Viridiplantae</taxon>
        <taxon>Streptophyta</taxon>
        <taxon>Embryophyta</taxon>
        <taxon>Tracheophyta</taxon>
        <taxon>Spermatophyta</taxon>
        <taxon>Magnoliopsida</taxon>
        <taxon>eudicotyledons</taxon>
        <taxon>Gunneridae</taxon>
        <taxon>Pentapetalae</taxon>
        <taxon>asterids</taxon>
        <taxon>campanulids</taxon>
        <taxon>Asterales</taxon>
        <taxon>Asteraceae</taxon>
        <taxon>Asteroideae</taxon>
        <taxon>Anthemideae</taxon>
        <taxon>Anthemidinae</taxon>
        <taxon>Tanacetum</taxon>
    </lineage>
</organism>
<evidence type="ECO:0000313" key="1">
    <source>
        <dbReference type="EMBL" id="GJT29945.1"/>
    </source>
</evidence>
<keyword evidence="2" id="KW-1185">Reference proteome</keyword>
<evidence type="ECO:0008006" key="3">
    <source>
        <dbReference type="Google" id="ProtNLM"/>
    </source>
</evidence>
<protein>
    <recommendedName>
        <fullName evidence="3">Retrotransposon gag domain-containing protein</fullName>
    </recommendedName>
</protein>
<comment type="caution">
    <text evidence="1">The sequence shown here is derived from an EMBL/GenBank/DDBJ whole genome shotgun (WGS) entry which is preliminary data.</text>
</comment>